<evidence type="ECO:0000256" key="4">
    <source>
        <dbReference type="ARBA" id="ARBA00022960"/>
    </source>
</evidence>
<comment type="subcellular location">
    <subcellularLocation>
        <location evidence="1">Cell membrane</location>
        <topology evidence="1">Multi-pass membrane protein</topology>
    </subcellularLocation>
</comment>
<evidence type="ECO:0000256" key="9">
    <source>
        <dbReference type="SAM" id="Phobius"/>
    </source>
</evidence>
<dbReference type="GO" id="GO:0034204">
    <property type="term" value="P:lipid translocation"/>
    <property type="evidence" value="ECO:0007669"/>
    <property type="project" value="TreeGrafter"/>
</dbReference>
<evidence type="ECO:0000256" key="3">
    <source>
        <dbReference type="ARBA" id="ARBA00022692"/>
    </source>
</evidence>
<sequence length="680" mass="72597">MTERPSLGQLYTQPAPPARTTSQHDLAGSLGEQFSEWIAEDTATKAVALEVDDATEVGTQFDTSLPGRLGRQWYVDNADSFATRDEVAGTDAPDRADEAGSHPTDRVGRRTASYATHPVETTPAAGADVPAAPGAPQTAGTARADQADQRPAPSGRAGLARAGALMAAGTLVSRLLGFLRGTLQAAAIGTTTVPANVWSTANTLPNIVYLLLAGGVINAVLVPQITKSLQHEDGGKGYTDRLLTLAFTILGVLTVLCVAAAPLLYKLYDFNASGSRLALGWSFALICLPQIFFYGMYALLGQVLNARGRFGAFMWAPALANVVAIAGLVYFLARMPRQASIDQWDSSMIWVLAGSATLGIVLQALCLIPVLRRDGYRFSPNFRWRGVGLRAASKVALWAFAAVILQQLGLVVTTNVLNTQPNGEPGKASQEYAFLLFMLPHSLLTVSLVTALFTQMSRAANARNHALVRRDVREGLRLIGVATIPCTVGGIVLAEPLITAFYGEGSVWPIGSIMVPMLLGLSIYGLCVTVQRAFYAYEDARTPFRMQLLCTGIAVVITLGALLVPDRYVGIGIGLALTVSNAAQGFVGLRWLQRTTGRIMVSDIVRSYVRLTLAALVAGVVAFVVFALLAQVVSGRSGALVVLVVAGPIFLLVYVLVARRLQVKEVEELLRPITRRLRRA</sequence>
<feature type="transmembrane region" description="Helical" evidence="9">
    <location>
        <begin position="571"/>
        <end position="592"/>
    </location>
</feature>
<feature type="region of interest" description="Disordered" evidence="8">
    <location>
        <begin position="1"/>
        <end position="28"/>
    </location>
</feature>
<keyword evidence="11" id="KW-1185">Reference proteome</keyword>
<feature type="transmembrane region" description="Helical" evidence="9">
    <location>
        <begin position="242"/>
        <end position="265"/>
    </location>
</feature>
<accession>A0A542XG30</accession>
<gene>
    <name evidence="10" type="ORF">FB554_2961</name>
</gene>
<feature type="compositionally biased region" description="Low complexity" evidence="8">
    <location>
        <begin position="123"/>
        <end position="144"/>
    </location>
</feature>
<feature type="transmembrane region" description="Helical" evidence="9">
    <location>
        <begin position="312"/>
        <end position="333"/>
    </location>
</feature>
<feature type="transmembrane region" description="Helical" evidence="9">
    <location>
        <begin position="391"/>
        <end position="412"/>
    </location>
</feature>
<evidence type="ECO:0000256" key="2">
    <source>
        <dbReference type="ARBA" id="ARBA00022475"/>
    </source>
</evidence>
<dbReference type="PRINTS" id="PR01806">
    <property type="entry name" value="VIRFACTRMVIN"/>
</dbReference>
<dbReference type="GO" id="GO:0015648">
    <property type="term" value="F:lipid-linked peptidoglycan transporter activity"/>
    <property type="evidence" value="ECO:0007669"/>
    <property type="project" value="TreeGrafter"/>
</dbReference>
<dbReference type="CDD" id="cd13123">
    <property type="entry name" value="MATE_MurJ_like"/>
    <property type="match status" value="1"/>
</dbReference>
<keyword evidence="7 9" id="KW-0472">Membrane</keyword>
<keyword evidence="6 9" id="KW-1133">Transmembrane helix</keyword>
<dbReference type="RefSeq" id="WP_142007136.1">
    <property type="nucleotide sequence ID" value="NZ_CAJTBP010000001.1"/>
</dbReference>
<keyword evidence="3 9" id="KW-0812">Transmembrane</keyword>
<feature type="transmembrane region" description="Helical" evidence="9">
    <location>
        <begin position="475"/>
        <end position="494"/>
    </location>
</feature>
<dbReference type="InterPro" id="IPR051050">
    <property type="entry name" value="Lipid_II_flippase_MurJ/MviN"/>
</dbReference>
<feature type="transmembrane region" description="Helical" evidence="9">
    <location>
        <begin position="277"/>
        <end position="300"/>
    </location>
</feature>
<keyword evidence="2" id="KW-1003">Cell membrane</keyword>
<feature type="region of interest" description="Disordered" evidence="8">
    <location>
        <begin position="84"/>
        <end position="156"/>
    </location>
</feature>
<keyword evidence="5" id="KW-0573">Peptidoglycan synthesis</keyword>
<evidence type="ECO:0000256" key="7">
    <source>
        <dbReference type="ARBA" id="ARBA00023136"/>
    </source>
</evidence>
<dbReference type="Pfam" id="PF03023">
    <property type="entry name" value="MurJ"/>
    <property type="match status" value="1"/>
</dbReference>
<keyword evidence="4" id="KW-0133">Cell shape</keyword>
<dbReference type="InterPro" id="IPR004268">
    <property type="entry name" value="MurJ"/>
</dbReference>
<feature type="transmembrane region" description="Helical" evidence="9">
    <location>
        <begin position="506"/>
        <end position="527"/>
    </location>
</feature>
<dbReference type="NCBIfam" id="TIGR01695">
    <property type="entry name" value="murJ_mviN"/>
    <property type="match status" value="1"/>
</dbReference>
<dbReference type="Proteomes" id="UP000318336">
    <property type="component" value="Unassembled WGS sequence"/>
</dbReference>
<feature type="transmembrane region" description="Helical" evidence="9">
    <location>
        <begin position="348"/>
        <end position="371"/>
    </location>
</feature>
<dbReference type="AlphaFoldDB" id="A0A542XG30"/>
<name>A0A542XG30_9MICO</name>
<evidence type="ECO:0000256" key="8">
    <source>
        <dbReference type="SAM" id="MobiDB-lite"/>
    </source>
</evidence>
<comment type="caution">
    <text evidence="10">The sequence shown here is derived from an EMBL/GenBank/DDBJ whole genome shotgun (WGS) entry which is preliminary data.</text>
</comment>
<proteinExistence type="predicted"/>
<feature type="transmembrane region" description="Helical" evidence="9">
    <location>
        <begin position="203"/>
        <end position="221"/>
    </location>
</feature>
<dbReference type="GO" id="GO:0005886">
    <property type="term" value="C:plasma membrane"/>
    <property type="evidence" value="ECO:0007669"/>
    <property type="project" value="UniProtKB-SubCell"/>
</dbReference>
<feature type="transmembrane region" description="Helical" evidence="9">
    <location>
        <begin position="432"/>
        <end position="454"/>
    </location>
</feature>
<evidence type="ECO:0000313" key="11">
    <source>
        <dbReference type="Proteomes" id="UP000318336"/>
    </source>
</evidence>
<dbReference type="EMBL" id="VFOK01000001">
    <property type="protein sequence ID" value="TQL34782.1"/>
    <property type="molecule type" value="Genomic_DNA"/>
</dbReference>
<organism evidence="10 11">
    <name type="scientific">Barrientosiimonas humi</name>
    <dbReference type="NCBI Taxonomy" id="999931"/>
    <lineage>
        <taxon>Bacteria</taxon>
        <taxon>Bacillati</taxon>
        <taxon>Actinomycetota</taxon>
        <taxon>Actinomycetes</taxon>
        <taxon>Micrococcales</taxon>
        <taxon>Dermacoccaceae</taxon>
        <taxon>Barrientosiimonas</taxon>
    </lineage>
</organism>
<protein>
    <submittedName>
        <fullName evidence="10">Putative peptidoglycan lipid II flippase</fullName>
    </submittedName>
</protein>
<evidence type="ECO:0000313" key="10">
    <source>
        <dbReference type="EMBL" id="TQL34782.1"/>
    </source>
</evidence>
<dbReference type="GO" id="GO:0009252">
    <property type="term" value="P:peptidoglycan biosynthetic process"/>
    <property type="evidence" value="ECO:0007669"/>
    <property type="project" value="UniProtKB-KW"/>
</dbReference>
<feature type="transmembrane region" description="Helical" evidence="9">
    <location>
        <begin position="613"/>
        <end position="633"/>
    </location>
</feature>
<reference evidence="10 11" key="1">
    <citation type="submission" date="2019-06" db="EMBL/GenBank/DDBJ databases">
        <title>Sequencing the genomes of 1000 actinobacteria strains.</title>
        <authorList>
            <person name="Klenk H.-P."/>
        </authorList>
    </citation>
    <scope>NUCLEOTIDE SEQUENCE [LARGE SCALE GENOMIC DNA]</scope>
    <source>
        <strain evidence="10 11">DSM 24617</strain>
    </source>
</reference>
<dbReference type="GO" id="GO:0008360">
    <property type="term" value="P:regulation of cell shape"/>
    <property type="evidence" value="ECO:0007669"/>
    <property type="project" value="UniProtKB-KW"/>
</dbReference>
<evidence type="ECO:0000256" key="1">
    <source>
        <dbReference type="ARBA" id="ARBA00004651"/>
    </source>
</evidence>
<feature type="transmembrane region" description="Helical" evidence="9">
    <location>
        <begin position="639"/>
        <end position="657"/>
    </location>
</feature>
<feature type="transmembrane region" description="Helical" evidence="9">
    <location>
        <begin position="548"/>
        <end position="565"/>
    </location>
</feature>
<evidence type="ECO:0000256" key="5">
    <source>
        <dbReference type="ARBA" id="ARBA00022984"/>
    </source>
</evidence>
<dbReference type="PANTHER" id="PTHR47019">
    <property type="entry name" value="LIPID II FLIPPASE MURJ"/>
    <property type="match status" value="1"/>
</dbReference>
<evidence type="ECO:0000256" key="6">
    <source>
        <dbReference type="ARBA" id="ARBA00022989"/>
    </source>
</evidence>
<dbReference type="OrthoDB" id="9786339at2"/>
<dbReference type="PANTHER" id="PTHR47019:SF1">
    <property type="entry name" value="LIPID II FLIPPASE MURJ"/>
    <property type="match status" value="1"/>
</dbReference>
<feature type="compositionally biased region" description="Basic and acidic residues" evidence="8">
    <location>
        <begin position="84"/>
        <end position="108"/>
    </location>
</feature>